<accession>A0AA88R5U4</accession>
<keyword evidence="1" id="KW-0812">Transmembrane</keyword>
<comment type="caution">
    <text evidence="2">The sequence shown here is derived from an EMBL/GenBank/DDBJ whole genome shotgun (WGS) entry which is preliminary data.</text>
</comment>
<feature type="transmembrane region" description="Helical" evidence="1">
    <location>
        <begin position="43"/>
        <end position="63"/>
    </location>
</feature>
<sequence length="133" mass="14942">MVKEEEIPTRSEAVPETEPKGRMCECILVPIYWFKMLALEMHWSFTFGVVMVYGVSQGLGGALSRVGTEYYMKDVQKRIGANYTINLLSGHKSRVSSLDFFTSTTRNDGVTAKMSAAMPSFSRDRGWLAADDR</sequence>
<protein>
    <submittedName>
        <fullName evidence="2">Uncharacterized protein</fullName>
    </submittedName>
</protein>
<dbReference type="AlphaFoldDB" id="A0AA88R5U4"/>
<evidence type="ECO:0000313" key="2">
    <source>
        <dbReference type="EMBL" id="KAK2982687.1"/>
    </source>
</evidence>
<keyword evidence="3" id="KW-1185">Reference proteome</keyword>
<name>A0AA88R5U4_9ASTE</name>
<gene>
    <name evidence="2" type="ORF">RJ640_010853</name>
</gene>
<keyword evidence="1" id="KW-0472">Membrane</keyword>
<dbReference type="EMBL" id="JAVXUO010001395">
    <property type="protein sequence ID" value="KAK2982687.1"/>
    <property type="molecule type" value="Genomic_DNA"/>
</dbReference>
<evidence type="ECO:0000313" key="3">
    <source>
        <dbReference type="Proteomes" id="UP001187471"/>
    </source>
</evidence>
<proteinExistence type="predicted"/>
<keyword evidence="1" id="KW-1133">Transmembrane helix</keyword>
<organism evidence="2 3">
    <name type="scientific">Escallonia rubra</name>
    <dbReference type="NCBI Taxonomy" id="112253"/>
    <lineage>
        <taxon>Eukaryota</taxon>
        <taxon>Viridiplantae</taxon>
        <taxon>Streptophyta</taxon>
        <taxon>Embryophyta</taxon>
        <taxon>Tracheophyta</taxon>
        <taxon>Spermatophyta</taxon>
        <taxon>Magnoliopsida</taxon>
        <taxon>eudicotyledons</taxon>
        <taxon>Gunneridae</taxon>
        <taxon>Pentapetalae</taxon>
        <taxon>asterids</taxon>
        <taxon>campanulids</taxon>
        <taxon>Escalloniales</taxon>
        <taxon>Escalloniaceae</taxon>
        <taxon>Escallonia</taxon>
    </lineage>
</organism>
<dbReference type="Proteomes" id="UP001187471">
    <property type="component" value="Unassembled WGS sequence"/>
</dbReference>
<reference evidence="2" key="1">
    <citation type="submission" date="2022-12" db="EMBL/GenBank/DDBJ databases">
        <title>Draft genome assemblies for two species of Escallonia (Escalloniales).</title>
        <authorList>
            <person name="Chanderbali A."/>
            <person name="Dervinis C."/>
            <person name="Anghel I."/>
            <person name="Soltis D."/>
            <person name="Soltis P."/>
            <person name="Zapata F."/>
        </authorList>
    </citation>
    <scope>NUCLEOTIDE SEQUENCE</scope>
    <source>
        <strain evidence="2">UCBG92.1500</strain>
        <tissue evidence="2">Leaf</tissue>
    </source>
</reference>
<evidence type="ECO:0000256" key="1">
    <source>
        <dbReference type="SAM" id="Phobius"/>
    </source>
</evidence>